<dbReference type="AlphaFoldDB" id="A0A839IUK1"/>
<evidence type="ECO:0000313" key="3">
    <source>
        <dbReference type="Proteomes" id="UP000565262"/>
    </source>
</evidence>
<protein>
    <submittedName>
        <fullName evidence="2">Uncharacterized protein</fullName>
    </submittedName>
</protein>
<evidence type="ECO:0000313" key="2">
    <source>
        <dbReference type="EMBL" id="MBB1488628.1"/>
    </source>
</evidence>
<dbReference type="RefSeq" id="WP_182810400.1">
    <property type="nucleotide sequence ID" value="NZ_JACJFM010000032.1"/>
</dbReference>
<dbReference type="Proteomes" id="UP000565262">
    <property type="component" value="Unassembled WGS sequence"/>
</dbReference>
<accession>A0A839IUK1</accession>
<proteinExistence type="predicted"/>
<gene>
    <name evidence="2" type="ORF">H4O21_18640</name>
</gene>
<sequence>MTLEKNMLVLIKHQGALFAFLRTEQGWKLQPIRGEQSMPASSDGCWQKALDELNDMLTNDQGFSHYSVVLVSDQEGLLMGDRLFKVVNHHHITDVQVIKLSWLSERSGTRVPDQQNIDWLLQYVLPELVIVKSQGTEESNEDTQSPELQAAHAQIQRQQQHIEQLVQQEKDLTQQLKSKSQELQTVQTDLQGLRKRSENLYSGDLNLQQLTTLLPALYKNFWSNIRPDELALLADTTEVPQVGSSYLEPSDFVIQSQKKKLLALDSQQKRQLQNFCYQLPRQFTPRPEMQFFFEDEACV</sequence>
<dbReference type="EMBL" id="JACJFM010000032">
    <property type="protein sequence ID" value="MBB1488628.1"/>
    <property type="molecule type" value="Genomic_DNA"/>
</dbReference>
<name>A0A839IUK1_9GAMM</name>
<comment type="caution">
    <text evidence="2">The sequence shown here is derived from an EMBL/GenBank/DDBJ whole genome shotgun (WGS) entry which is preliminary data.</text>
</comment>
<feature type="coiled-coil region" evidence="1">
    <location>
        <begin position="148"/>
        <end position="196"/>
    </location>
</feature>
<keyword evidence="3" id="KW-1185">Reference proteome</keyword>
<organism evidence="2 3">
    <name type="scientific">Oceanospirillum sediminis</name>
    <dbReference type="NCBI Taxonomy" id="2760088"/>
    <lineage>
        <taxon>Bacteria</taxon>
        <taxon>Pseudomonadati</taxon>
        <taxon>Pseudomonadota</taxon>
        <taxon>Gammaproteobacteria</taxon>
        <taxon>Oceanospirillales</taxon>
        <taxon>Oceanospirillaceae</taxon>
        <taxon>Oceanospirillum</taxon>
    </lineage>
</organism>
<keyword evidence="1" id="KW-0175">Coiled coil</keyword>
<evidence type="ECO:0000256" key="1">
    <source>
        <dbReference type="SAM" id="Coils"/>
    </source>
</evidence>
<reference evidence="2 3" key="1">
    <citation type="submission" date="2020-08" db="EMBL/GenBank/DDBJ databases">
        <title>Oceanospirillum sp. nov. isolated from marine sediment.</title>
        <authorList>
            <person name="Ji X."/>
        </authorList>
    </citation>
    <scope>NUCLEOTIDE SEQUENCE [LARGE SCALE GENOMIC DNA]</scope>
    <source>
        <strain evidence="2 3">D5</strain>
    </source>
</reference>